<sequence length="389" mass="41218">MNLRVYILAMAAFVVGTVELIIGGTLDLVANDLNVSISAAGQLITVFSVVFALAGPVLLAVTGKIERKKLYILALCVFLVGNILSAVSPNYAMLFVARMIGAASGSLIIALSVTLASSVVAPQFRARAIGIIFMGISGSLVLGVPIGLVLGNAYGWRAPFILIAVLTVVAIIGIMLFLTKIPPTTVLTVREQLATLKDKKIISAQLTSFLFLTGHLTLYAYLTPFLKEVVHVDANWISVFYFVFGIAAVIGGGFGGWLADKWGSKKSIISIIIAFGIALFILPMVTFSFPLFIAVMTIWSMLSWAISPAQQNYLIETAPETAGIQQGLNNSALHLGIAFGSTIGGVVIEQSSVVYNASIGGIFVILALACAVFSLTRKQNKVVKEESVA</sequence>
<evidence type="ECO:0000256" key="5">
    <source>
        <dbReference type="ARBA" id="ARBA00022989"/>
    </source>
</evidence>
<evidence type="ECO:0000256" key="4">
    <source>
        <dbReference type="ARBA" id="ARBA00022692"/>
    </source>
</evidence>
<feature type="transmembrane region" description="Helical" evidence="7">
    <location>
        <begin position="128"/>
        <end position="154"/>
    </location>
</feature>
<dbReference type="PROSITE" id="PS50850">
    <property type="entry name" value="MFS"/>
    <property type="match status" value="1"/>
</dbReference>
<feature type="transmembrane region" description="Helical" evidence="7">
    <location>
        <begin position="201"/>
        <end position="222"/>
    </location>
</feature>
<dbReference type="PANTHER" id="PTHR43124:SF10">
    <property type="entry name" value="PURINE EFFLUX PUMP PBUE"/>
    <property type="match status" value="1"/>
</dbReference>
<evidence type="ECO:0000256" key="7">
    <source>
        <dbReference type="SAM" id="Phobius"/>
    </source>
</evidence>
<dbReference type="InterPro" id="IPR011701">
    <property type="entry name" value="MFS"/>
</dbReference>
<dbReference type="CDD" id="cd17324">
    <property type="entry name" value="MFS_NepI_like"/>
    <property type="match status" value="1"/>
</dbReference>
<evidence type="ECO:0000259" key="8">
    <source>
        <dbReference type="PROSITE" id="PS50850"/>
    </source>
</evidence>
<evidence type="ECO:0000256" key="1">
    <source>
        <dbReference type="ARBA" id="ARBA00004651"/>
    </source>
</evidence>
<evidence type="ECO:0000256" key="2">
    <source>
        <dbReference type="ARBA" id="ARBA00022448"/>
    </source>
</evidence>
<feature type="domain" description="Major facilitator superfamily (MFS) profile" evidence="8">
    <location>
        <begin position="4"/>
        <end position="382"/>
    </location>
</feature>
<dbReference type="PRINTS" id="PR01035">
    <property type="entry name" value="TCRTETA"/>
</dbReference>
<comment type="subcellular location">
    <subcellularLocation>
        <location evidence="1">Cell membrane</location>
        <topology evidence="1">Multi-pass membrane protein</topology>
    </subcellularLocation>
</comment>
<comment type="caution">
    <text evidence="9">The sequence shown here is derived from an EMBL/GenBank/DDBJ whole genome shotgun (WGS) entry which is preliminary data.</text>
</comment>
<dbReference type="InterPro" id="IPR050189">
    <property type="entry name" value="MFS_Efflux_Transporters"/>
</dbReference>
<dbReference type="OrthoDB" id="2727100at2"/>
<dbReference type="InterPro" id="IPR001958">
    <property type="entry name" value="Tet-R_TetA/multi-R_MdtG-like"/>
</dbReference>
<dbReference type="EMBL" id="JOTN01000001">
    <property type="protein sequence ID" value="KEK21204.1"/>
    <property type="molecule type" value="Genomic_DNA"/>
</dbReference>
<dbReference type="GO" id="GO:0022857">
    <property type="term" value="F:transmembrane transporter activity"/>
    <property type="evidence" value="ECO:0007669"/>
    <property type="project" value="InterPro"/>
</dbReference>
<protein>
    <submittedName>
        <fullName evidence="9">Major facilitator transporter</fullName>
    </submittedName>
</protein>
<feature type="transmembrane region" description="Helical" evidence="7">
    <location>
        <begin position="160"/>
        <end position="181"/>
    </location>
</feature>
<feature type="transmembrane region" description="Helical" evidence="7">
    <location>
        <begin position="353"/>
        <end position="375"/>
    </location>
</feature>
<evidence type="ECO:0000256" key="3">
    <source>
        <dbReference type="ARBA" id="ARBA00022475"/>
    </source>
</evidence>
<reference evidence="9 10" key="1">
    <citation type="submission" date="2014-06" db="EMBL/GenBank/DDBJ databases">
        <title>Draft genome sequence of Bacillus manliponensis JCM 15802 (MCCC 1A00708).</title>
        <authorList>
            <person name="Lai Q."/>
            <person name="Liu Y."/>
            <person name="Shao Z."/>
        </authorList>
    </citation>
    <scope>NUCLEOTIDE SEQUENCE [LARGE SCALE GENOMIC DNA]</scope>
    <source>
        <strain evidence="9 10">JCM 15802</strain>
    </source>
</reference>
<gene>
    <name evidence="9" type="ORF">BAMA_00060</name>
</gene>
<name>A0A073K1J7_9BACI</name>
<dbReference type="SUPFAM" id="SSF103473">
    <property type="entry name" value="MFS general substrate transporter"/>
    <property type="match status" value="1"/>
</dbReference>
<dbReference type="InterPro" id="IPR036259">
    <property type="entry name" value="MFS_trans_sf"/>
</dbReference>
<feature type="transmembrane region" description="Helical" evidence="7">
    <location>
        <begin position="234"/>
        <end position="259"/>
    </location>
</feature>
<feature type="transmembrane region" description="Helical" evidence="7">
    <location>
        <begin position="95"/>
        <end position="116"/>
    </location>
</feature>
<dbReference type="PANTHER" id="PTHR43124">
    <property type="entry name" value="PURINE EFFLUX PUMP PBUE"/>
    <property type="match status" value="1"/>
</dbReference>
<accession>A0A073K1J7</accession>
<dbReference type="eggNOG" id="COG2814">
    <property type="taxonomic scope" value="Bacteria"/>
</dbReference>
<keyword evidence="2" id="KW-0813">Transport</keyword>
<evidence type="ECO:0000313" key="9">
    <source>
        <dbReference type="EMBL" id="KEK21204.1"/>
    </source>
</evidence>
<proteinExistence type="predicted"/>
<organism evidence="9 10">
    <name type="scientific">Bacillus manliponensis</name>
    <dbReference type="NCBI Taxonomy" id="574376"/>
    <lineage>
        <taxon>Bacteria</taxon>
        <taxon>Bacillati</taxon>
        <taxon>Bacillota</taxon>
        <taxon>Bacilli</taxon>
        <taxon>Bacillales</taxon>
        <taxon>Bacillaceae</taxon>
        <taxon>Bacillus</taxon>
        <taxon>Bacillus cereus group</taxon>
    </lineage>
</organism>
<evidence type="ECO:0000256" key="6">
    <source>
        <dbReference type="ARBA" id="ARBA00023136"/>
    </source>
</evidence>
<dbReference type="AlphaFoldDB" id="A0A073K1J7"/>
<dbReference type="GO" id="GO:0005886">
    <property type="term" value="C:plasma membrane"/>
    <property type="evidence" value="ECO:0007669"/>
    <property type="project" value="UniProtKB-SubCell"/>
</dbReference>
<keyword evidence="5 7" id="KW-1133">Transmembrane helix</keyword>
<keyword evidence="6 7" id="KW-0472">Membrane</keyword>
<dbReference type="Gene3D" id="1.20.1250.20">
    <property type="entry name" value="MFS general substrate transporter like domains"/>
    <property type="match status" value="1"/>
</dbReference>
<evidence type="ECO:0000313" key="10">
    <source>
        <dbReference type="Proteomes" id="UP000027822"/>
    </source>
</evidence>
<dbReference type="InterPro" id="IPR020846">
    <property type="entry name" value="MFS_dom"/>
</dbReference>
<feature type="transmembrane region" description="Helical" evidence="7">
    <location>
        <begin position="271"/>
        <end position="299"/>
    </location>
</feature>
<keyword evidence="4 7" id="KW-0812">Transmembrane</keyword>
<feature type="transmembrane region" description="Helical" evidence="7">
    <location>
        <begin position="43"/>
        <end position="63"/>
    </location>
</feature>
<dbReference type="RefSeq" id="WP_034634821.1">
    <property type="nucleotide sequence ID" value="NZ_CBCSJC010000002.1"/>
</dbReference>
<dbReference type="Proteomes" id="UP000027822">
    <property type="component" value="Unassembled WGS sequence"/>
</dbReference>
<keyword evidence="3" id="KW-1003">Cell membrane</keyword>
<dbReference type="Pfam" id="PF07690">
    <property type="entry name" value="MFS_1"/>
    <property type="match status" value="1"/>
</dbReference>
<feature type="transmembrane region" description="Helical" evidence="7">
    <location>
        <begin position="70"/>
        <end position="89"/>
    </location>
</feature>
<keyword evidence="10" id="KW-1185">Reference proteome</keyword>
<feature type="transmembrane region" description="Helical" evidence="7">
    <location>
        <begin position="5"/>
        <end position="23"/>
    </location>
</feature>
<dbReference type="STRING" id="574376.BAMA_00060"/>